<dbReference type="SUPFAM" id="SSF54928">
    <property type="entry name" value="RNA-binding domain, RBD"/>
    <property type="match status" value="1"/>
</dbReference>
<evidence type="ECO:0000256" key="3">
    <source>
        <dbReference type="SAM" id="MobiDB-lite"/>
    </source>
</evidence>
<evidence type="ECO:0000256" key="2">
    <source>
        <dbReference type="PROSITE-ProRule" id="PRU00176"/>
    </source>
</evidence>
<keyword evidence="6" id="KW-1185">Reference proteome</keyword>
<dbReference type="PROSITE" id="PS50102">
    <property type="entry name" value="RRM"/>
    <property type="match status" value="1"/>
</dbReference>
<accession>A0A8T0IDD5</accession>
<evidence type="ECO:0000256" key="1">
    <source>
        <dbReference type="ARBA" id="ARBA00022884"/>
    </source>
</evidence>
<dbReference type="InterPro" id="IPR052462">
    <property type="entry name" value="SLIRP/GR-RBP-like"/>
</dbReference>
<dbReference type="InterPro" id="IPR000504">
    <property type="entry name" value="RRM_dom"/>
</dbReference>
<dbReference type="Pfam" id="PF00076">
    <property type="entry name" value="RRM_1"/>
    <property type="match status" value="1"/>
</dbReference>
<dbReference type="CDD" id="cd21608">
    <property type="entry name" value="RRM2_NsCP33_like"/>
    <property type="match status" value="1"/>
</dbReference>
<dbReference type="Proteomes" id="UP000822688">
    <property type="component" value="Chromosome 4"/>
</dbReference>
<dbReference type="InterPro" id="IPR012677">
    <property type="entry name" value="Nucleotide-bd_a/b_plait_sf"/>
</dbReference>
<dbReference type="PANTHER" id="PTHR48027">
    <property type="entry name" value="HETEROGENEOUS NUCLEAR RIBONUCLEOPROTEIN 87F-RELATED"/>
    <property type="match status" value="1"/>
</dbReference>
<evidence type="ECO:0000259" key="4">
    <source>
        <dbReference type="PROSITE" id="PS50102"/>
    </source>
</evidence>
<feature type="region of interest" description="Disordered" evidence="3">
    <location>
        <begin position="246"/>
        <end position="291"/>
    </location>
</feature>
<reference evidence="5" key="1">
    <citation type="submission" date="2020-06" db="EMBL/GenBank/DDBJ databases">
        <title>WGS assembly of Ceratodon purpureus strain R40.</title>
        <authorList>
            <person name="Carey S.B."/>
            <person name="Jenkins J."/>
            <person name="Shu S."/>
            <person name="Lovell J.T."/>
            <person name="Sreedasyam A."/>
            <person name="Maumus F."/>
            <person name="Tiley G.P."/>
            <person name="Fernandez-Pozo N."/>
            <person name="Barry K."/>
            <person name="Chen C."/>
            <person name="Wang M."/>
            <person name="Lipzen A."/>
            <person name="Daum C."/>
            <person name="Saski C.A."/>
            <person name="Payton A.C."/>
            <person name="Mcbreen J.C."/>
            <person name="Conrad R.E."/>
            <person name="Kollar L.M."/>
            <person name="Olsson S."/>
            <person name="Huttunen S."/>
            <person name="Landis J.B."/>
            <person name="Wickett N.J."/>
            <person name="Johnson M.G."/>
            <person name="Rensing S.A."/>
            <person name="Grimwood J."/>
            <person name="Schmutz J."/>
            <person name="Mcdaniel S.F."/>
        </authorList>
    </citation>
    <scope>NUCLEOTIDE SEQUENCE</scope>
    <source>
        <strain evidence="5">R40</strain>
    </source>
</reference>
<comment type="caution">
    <text evidence="5">The sequence shown here is derived from an EMBL/GenBank/DDBJ whole genome shotgun (WGS) entry which is preliminary data.</text>
</comment>
<dbReference type="FunFam" id="3.30.70.330:FF:001417">
    <property type="entry name" value="Predicted protein"/>
    <property type="match status" value="1"/>
</dbReference>
<keyword evidence="1 2" id="KW-0694">RNA-binding</keyword>
<feature type="compositionally biased region" description="Basic and acidic residues" evidence="3">
    <location>
        <begin position="276"/>
        <end position="285"/>
    </location>
</feature>
<gene>
    <name evidence="5" type="ORF">KC19_4G209600</name>
</gene>
<proteinExistence type="predicted"/>
<protein>
    <recommendedName>
        <fullName evidence="4">RRM domain-containing protein</fullName>
    </recommendedName>
</protein>
<dbReference type="SMART" id="SM00360">
    <property type="entry name" value="RRM"/>
    <property type="match status" value="1"/>
</dbReference>
<organism evidence="5 6">
    <name type="scientific">Ceratodon purpureus</name>
    <name type="common">Fire moss</name>
    <name type="synonym">Dicranum purpureum</name>
    <dbReference type="NCBI Taxonomy" id="3225"/>
    <lineage>
        <taxon>Eukaryota</taxon>
        <taxon>Viridiplantae</taxon>
        <taxon>Streptophyta</taxon>
        <taxon>Embryophyta</taxon>
        <taxon>Bryophyta</taxon>
        <taxon>Bryophytina</taxon>
        <taxon>Bryopsida</taxon>
        <taxon>Dicranidae</taxon>
        <taxon>Pseudoditrichales</taxon>
        <taxon>Ditrichaceae</taxon>
        <taxon>Ceratodon</taxon>
    </lineage>
</organism>
<dbReference type="EMBL" id="CM026424">
    <property type="protein sequence ID" value="KAG0580906.1"/>
    <property type="molecule type" value="Genomic_DNA"/>
</dbReference>
<sequence>MSPSAGRKLVNWMACSYLIYRMCGDSVTPGTGERQEREQQCERRCLRRIWAVGAIGRPGGRQRERGAAEATVLEPQAAQEQPSFACDRPARSALARSAFPSHPRRLDFCLRRPGRRAPDTTGLQMAFFGRLGGLMRQNAAQSVLVKSGLGVAAAAVPSLLMLQRGMSSSKLFIGGLAWGTDENTLRDAFSSFGTVTEVKIILDRDTGRSRGFGFVNFTSPQEAEVALQEMDGRELAGRQIRVDYATDKSAGAPRTGGGYGGNRGGYGDRQQGGGRFDNRGQDGGERGYGNF</sequence>
<evidence type="ECO:0000313" key="6">
    <source>
        <dbReference type="Proteomes" id="UP000822688"/>
    </source>
</evidence>
<dbReference type="GO" id="GO:0003723">
    <property type="term" value="F:RNA binding"/>
    <property type="evidence" value="ECO:0007669"/>
    <property type="project" value="UniProtKB-UniRule"/>
</dbReference>
<feature type="domain" description="RRM" evidence="4">
    <location>
        <begin position="169"/>
        <end position="247"/>
    </location>
</feature>
<dbReference type="Gene3D" id="3.30.70.330">
    <property type="match status" value="1"/>
</dbReference>
<dbReference type="InterPro" id="IPR035979">
    <property type="entry name" value="RBD_domain_sf"/>
</dbReference>
<evidence type="ECO:0000313" key="5">
    <source>
        <dbReference type="EMBL" id="KAG0580906.1"/>
    </source>
</evidence>
<dbReference type="InterPro" id="IPR048289">
    <property type="entry name" value="RRM2_NsCP33-like"/>
</dbReference>
<name>A0A8T0IDD5_CERPU</name>
<feature type="compositionally biased region" description="Gly residues" evidence="3">
    <location>
        <begin position="254"/>
        <end position="275"/>
    </location>
</feature>
<dbReference type="AlphaFoldDB" id="A0A8T0IDD5"/>